<dbReference type="GO" id="GO:0005615">
    <property type="term" value="C:extracellular space"/>
    <property type="evidence" value="ECO:0007669"/>
    <property type="project" value="TreeGrafter"/>
</dbReference>
<dbReference type="GO" id="GO:0008270">
    <property type="term" value="F:zinc ion binding"/>
    <property type="evidence" value="ECO:0007669"/>
    <property type="project" value="InterPro"/>
</dbReference>
<keyword evidence="1" id="KW-0732">Signal</keyword>
<dbReference type="GO" id="GO:0016020">
    <property type="term" value="C:membrane"/>
    <property type="evidence" value="ECO:0007669"/>
    <property type="project" value="TreeGrafter"/>
</dbReference>
<dbReference type="GO" id="GO:0005737">
    <property type="term" value="C:cytoplasm"/>
    <property type="evidence" value="ECO:0007669"/>
    <property type="project" value="TreeGrafter"/>
</dbReference>
<dbReference type="RefSeq" id="WP_072864277.1">
    <property type="nucleotide sequence ID" value="NZ_FQUI01000014.1"/>
</dbReference>
<feature type="domain" description="Peptidase M1 membrane alanine aminopeptidase" evidence="2">
    <location>
        <begin position="302"/>
        <end position="460"/>
    </location>
</feature>
<evidence type="ECO:0000313" key="3">
    <source>
        <dbReference type="EMBL" id="SHE76660.1"/>
    </source>
</evidence>
<comment type="caution">
    <text evidence="3">The sequence shown here is derived from an EMBL/GenBank/DDBJ whole genome shotgun (WGS) entry which is preliminary data.</text>
</comment>
<evidence type="ECO:0000256" key="1">
    <source>
        <dbReference type="SAM" id="SignalP"/>
    </source>
</evidence>
<dbReference type="Pfam" id="PF01433">
    <property type="entry name" value="Peptidase_M1"/>
    <property type="match status" value="1"/>
</dbReference>
<accession>A0A1M4W681</accession>
<dbReference type="InterPro" id="IPR027268">
    <property type="entry name" value="Peptidase_M4/M1_CTD_sf"/>
</dbReference>
<dbReference type="Gene3D" id="1.10.390.10">
    <property type="entry name" value="Neutral Protease Domain 2"/>
    <property type="match status" value="1"/>
</dbReference>
<dbReference type="PANTHER" id="PTHR11533:SF174">
    <property type="entry name" value="PUROMYCIN-SENSITIVE AMINOPEPTIDASE-RELATED"/>
    <property type="match status" value="1"/>
</dbReference>
<feature type="chain" id="PRO_5012273883" evidence="1">
    <location>
        <begin position="19"/>
        <end position="868"/>
    </location>
</feature>
<feature type="signal peptide" evidence="1">
    <location>
        <begin position="1"/>
        <end position="18"/>
    </location>
</feature>
<dbReference type="InterPro" id="IPR014782">
    <property type="entry name" value="Peptidase_M1_dom"/>
</dbReference>
<keyword evidence="4" id="KW-1185">Reference proteome</keyword>
<dbReference type="STRING" id="1122195.SAMN02745164_01102"/>
<name>A0A1M4W681_MARH1</name>
<dbReference type="SUPFAM" id="SSF55486">
    <property type="entry name" value="Metalloproteases ('zincins'), catalytic domain"/>
    <property type="match status" value="1"/>
</dbReference>
<dbReference type="AlphaFoldDB" id="A0A1M4W681"/>
<dbReference type="GO" id="GO:0042277">
    <property type="term" value="F:peptide binding"/>
    <property type="evidence" value="ECO:0007669"/>
    <property type="project" value="TreeGrafter"/>
</dbReference>
<dbReference type="Proteomes" id="UP000184334">
    <property type="component" value="Unassembled WGS sequence"/>
</dbReference>
<protein>
    <submittedName>
        <fullName evidence="3">Peptidase family M1</fullName>
    </submittedName>
</protein>
<evidence type="ECO:0000313" key="4">
    <source>
        <dbReference type="Proteomes" id="UP000184334"/>
    </source>
</evidence>
<dbReference type="GO" id="GO:0043171">
    <property type="term" value="P:peptide catabolic process"/>
    <property type="evidence" value="ECO:0007669"/>
    <property type="project" value="TreeGrafter"/>
</dbReference>
<dbReference type="PANTHER" id="PTHR11533">
    <property type="entry name" value="PROTEASE M1 ZINC METALLOPROTEASE"/>
    <property type="match status" value="1"/>
</dbReference>
<dbReference type="GO" id="GO:0070006">
    <property type="term" value="F:metalloaminopeptidase activity"/>
    <property type="evidence" value="ECO:0007669"/>
    <property type="project" value="TreeGrafter"/>
</dbReference>
<proteinExistence type="predicted"/>
<sequence>MKKYLVLLFLFISFIVFAADYDLTVKILENSKVILGTMKVHLSDNEDPYFALFPNLESKDNPYINALFESKRKSKIEILEVKDENNNYLDYTIEDYSSKRFRDYQIKNSLLKVKSKEKTLIIKFKTYLFDGNAPDNVFFDDIIIWRFGWYPLIFDRNTDYSLSSHNVSIQFENLNKKFIPIISGIYKKGIYYSYGKYRTMPLILANKNSYKNLTLNTKNYEINVWFRKGQEQRAAIMATHVIKALELHTKDFGELKYKKINIVQDPYPGVYGMAADGIFLLGDGFFTTADLVLPGLFEPLTFYVISHELAHMWFGIGVGVDFANNNFMSESLADYSAHISMYEKYDDDRLYNTFLPDILVENITKDITKDFSELDQAAIFKLGYYNIENAIKDNIDEIPANFASYIYYNKGKRALFSLEEYLSRKKLLNILSEYYYEYKDKNPTEEEFFDFLSKYVEKDILYDLFENPKSFDASVKRIKDKIIIDLDNMKIPTKIRIITEDGTKEIITTKNIELEYDPSIKIDIDPEMHTFDIERHNNHFPIQIRNNLFDTDISKYDAYGINIIGNFDYTENYSSQYLSLSFEKYPYYNIDFGQYSTFSSDYNLVDMGLTTNLNLNPNPWINLKLNYLKSYYFDMQDLNGNFMLSIPNELDIGESSKVIASTTHFGFYGQFLESNNYYLSPYLIFENLYNLGLYFAGQYYFMNSLNNYIHAFSFNTAYFFDNYSPILNSFSIELDYSNNYVFNPLYGKVSLIKENDELLNNLSLAKQILGINIELLNFSDNSNKRMNFYNLFSVGDIDTTLSLIYKNVDFNNLFGFSFVISPEIYFLLDQNIPINLEFNYYYYPKSNLYTITFSLNTALDTTIRNIIN</sequence>
<dbReference type="EMBL" id="FQUI01000014">
    <property type="protein sequence ID" value="SHE76660.1"/>
    <property type="molecule type" value="Genomic_DNA"/>
</dbReference>
<dbReference type="OrthoDB" id="100605at2"/>
<reference evidence="3" key="1">
    <citation type="submission" date="2016-11" db="EMBL/GenBank/DDBJ databases">
        <authorList>
            <person name="Varghese N."/>
            <person name="Submissions S."/>
        </authorList>
    </citation>
    <scope>NUCLEOTIDE SEQUENCE [LARGE SCALE GENOMIC DNA]</scope>
    <source>
        <strain evidence="3">DSM 16785</strain>
    </source>
</reference>
<dbReference type="InterPro" id="IPR050344">
    <property type="entry name" value="Peptidase_M1_aminopeptidases"/>
</dbReference>
<gene>
    <name evidence="3" type="ORF">SAMN02745164_01102</name>
</gene>
<evidence type="ECO:0000259" key="2">
    <source>
        <dbReference type="Pfam" id="PF01433"/>
    </source>
</evidence>
<organism evidence="3 4">
    <name type="scientific">Marinitoga hydrogenitolerans (strain DSM 16785 / JCM 12826 / AT1271)</name>
    <dbReference type="NCBI Taxonomy" id="1122195"/>
    <lineage>
        <taxon>Bacteria</taxon>
        <taxon>Thermotogati</taxon>
        <taxon>Thermotogota</taxon>
        <taxon>Thermotogae</taxon>
        <taxon>Petrotogales</taxon>
        <taxon>Petrotogaceae</taxon>
        <taxon>Marinitoga</taxon>
    </lineage>
</organism>